<sequence length="207" mass="23381">MNHRNTQPRLNVLQAGLLLLSLALAPLAHSENLTEDDVTSFIASMEAMQPLIDKHQDFIESIEDPADDEREVDFARMMSSMVDEVKGHEMYDDLDDLVDDFGFSSPEAWARKGDRIVSAWFAIEMEAQPDMAPDIAEMERAIAEMENNPDMPEAAKAQMREMMEQMMVTVKSASSAAKQVSDADKRAVRPHVERLKAVMEQDESDYE</sequence>
<evidence type="ECO:0000313" key="3">
    <source>
        <dbReference type="EMBL" id="KAE8547459.1"/>
    </source>
</evidence>
<accession>A0A3D4I700</accession>
<feature type="chain" id="PRO_5041607834" evidence="1">
    <location>
        <begin position="31"/>
        <end position="207"/>
    </location>
</feature>
<dbReference type="OMA" id="MERMAPE"/>
<evidence type="ECO:0000256" key="1">
    <source>
        <dbReference type="SAM" id="SignalP"/>
    </source>
</evidence>
<organism evidence="3 5">
    <name type="scientific">Marinobacter nauticus</name>
    <name type="common">Marinobacter hydrocarbonoclasticus</name>
    <name type="synonym">Marinobacter aquaeolei</name>
    <dbReference type="NCBI Taxonomy" id="2743"/>
    <lineage>
        <taxon>Bacteria</taxon>
        <taxon>Pseudomonadati</taxon>
        <taxon>Pseudomonadota</taxon>
        <taxon>Gammaproteobacteria</taxon>
        <taxon>Pseudomonadales</taxon>
        <taxon>Marinobacteraceae</taxon>
        <taxon>Marinobacter</taxon>
    </lineage>
</organism>
<dbReference type="EMBL" id="WBMP01000001">
    <property type="protein sequence ID" value="KAE8547459.1"/>
    <property type="molecule type" value="Genomic_DNA"/>
</dbReference>
<evidence type="ECO:0000313" key="2">
    <source>
        <dbReference type="EMBL" id="HAC29231.1"/>
    </source>
</evidence>
<reference evidence="2 4" key="1">
    <citation type="journal article" date="2018" name="Nat. Biotechnol.">
        <title>A standardized bacterial taxonomy based on genome phylogeny substantially revises the tree of life.</title>
        <authorList>
            <person name="Parks D.H."/>
            <person name="Chuvochina M."/>
            <person name="Waite D.W."/>
            <person name="Rinke C."/>
            <person name="Skarshewski A."/>
            <person name="Chaumeil P.A."/>
            <person name="Hugenholtz P."/>
        </authorList>
    </citation>
    <scope>NUCLEOTIDE SEQUENCE [LARGE SCALE GENOMIC DNA]</scope>
    <source>
        <strain evidence="2">UBA9049</strain>
    </source>
</reference>
<comment type="caution">
    <text evidence="3">The sequence shown here is derived from an EMBL/GenBank/DDBJ whole genome shotgun (WGS) entry which is preliminary data.</text>
</comment>
<dbReference type="RefSeq" id="WP_011783818.1">
    <property type="nucleotide sequence ID" value="NZ_CAJXYA010000018.1"/>
</dbReference>
<evidence type="ECO:0000313" key="4">
    <source>
        <dbReference type="Proteomes" id="UP000261325"/>
    </source>
</evidence>
<reference evidence="3 5" key="2">
    <citation type="submission" date="2019-10" db="EMBL/GenBank/DDBJ databases">
        <title>Draft genome sequence of Marinobacter hydrocarbonoclasticus NCT7M from the microbiome of the marine copepod.</title>
        <authorList>
            <person name="Nuttall R."/>
            <person name="Sharma G."/>
            <person name="Moisander P."/>
        </authorList>
    </citation>
    <scope>NUCLEOTIDE SEQUENCE [LARGE SCALE GENOMIC DNA]</scope>
    <source>
        <strain evidence="3 5">NCT7M</strain>
    </source>
</reference>
<evidence type="ECO:0000313" key="5">
    <source>
        <dbReference type="Proteomes" id="UP000469950"/>
    </source>
</evidence>
<dbReference type="EMBL" id="DLYI01000208">
    <property type="protein sequence ID" value="HAC29231.1"/>
    <property type="molecule type" value="Genomic_DNA"/>
</dbReference>
<gene>
    <name evidence="2" type="ORF">DCF82_15695</name>
    <name evidence="3" type="ORF">F6453_0351</name>
</gene>
<feature type="signal peptide" evidence="1">
    <location>
        <begin position="1"/>
        <end position="30"/>
    </location>
</feature>
<keyword evidence="1" id="KW-0732">Signal</keyword>
<protein>
    <submittedName>
        <fullName evidence="3">Uncharacterized protein</fullName>
    </submittedName>
</protein>
<proteinExistence type="predicted"/>
<dbReference type="AlphaFoldDB" id="A0A3D4I700"/>
<name>A0A3D4I700_MARNT</name>
<dbReference type="Proteomes" id="UP000261325">
    <property type="component" value="Unassembled WGS sequence"/>
</dbReference>
<dbReference type="Proteomes" id="UP000469950">
    <property type="component" value="Unassembled WGS sequence"/>
</dbReference>